<sequence>MSQPRDINHAFKGTRFPWTPERMEFILNELITRHNKYKTYAKLIDVYIILAEKIGATPRIVENFIKNLGRDYREWMKVHPNCDRNKMKLRGSNNVFKMFEEYNRIYLNEDPPNFPLPKLMEYSLDEQDRLVHIPEGEDEDDDSPQYIEVIDADMKEEPGDQEEEDSLQITSVMSMSSQARCTGNTNSDPPSPTPPPPPLPRVPKPQGRRSMVTIQAPPSASALRQHEPVGLQDVVMIPTDRAHAPQLKHVTPRSSGPSSTTHGHVQSPVATNVHASVANQGLLSTISSLPSLVQHPQFHLPQGSASSPGVGSHYIPLHVIQNGSTPHATYTEASVPYEGMPSSNPGTSHKRPMKTPHDAPQHSSKKSRTSNVPLVAENLPEGMSEFENRYLQALDTQNKMLSDIGRELKLLRTGFFAIHSDEIADMVNPNMR</sequence>
<proteinExistence type="predicted"/>
<name>A0A7M7RHY9_STRPU</name>
<protein>
    <submittedName>
        <fullName evidence="2">Uncharacterized protein</fullName>
    </submittedName>
</protein>
<organism evidence="2 3">
    <name type="scientific">Strongylocentrotus purpuratus</name>
    <name type="common">Purple sea urchin</name>
    <dbReference type="NCBI Taxonomy" id="7668"/>
    <lineage>
        <taxon>Eukaryota</taxon>
        <taxon>Metazoa</taxon>
        <taxon>Echinodermata</taxon>
        <taxon>Eleutherozoa</taxon>
        <taxon>Echinozoa</taxon>
        <taxon>Echinoidea</taxon>
        <taxon>Euechinoidea</taxon>
        <taxon>Echinacea</taxon>
        <taxon>Camarodonta</taxon>
        <taxon>Echinidea</taxon>
        <taxon>Strongylocentrotidae</taxon>
        <taxon>Strongylocentrotus</taxon>
    </lineage>
</organism>
<feature type="region of interest" description="Disordered" evidence="1">
    <location>
        <begin position="337"/>
        <end position="371"/>
    </location>
</feature>
<feature type="compositionally biased region" description="Polar residues" evidence="1">
    <location>
        <begin position="252"/>
        <end position="266"/>
    </location>
</feature>
<evidence type="ECO:0000256" key="1">
    <source>
        <dbReference type="SAM" id="MobiDB-lite"/>
    </source>
</evidence>
<feature type="compositionally biased region" description="Pro residues" evidence="1">
    <location>
        <begin position="189"/>
        <end position="203"/>
    </location>
</feature>
<accession>A0A7M7RHY9</accession>
<evidence type="ECO:0000313" key="2">
    <source>
        <dbReference type="EnsemblMetazoa" id="XP_799972"/>
    </source>
</evidence>
<evidence type="ECO:0000313" key="3">
    <source>
        <dbReference type="Proteomes" id="UP000007110"/>
    </source>
</evidence>
<dbReference type="InParanoid" id="A0A7M7RHY9"/>
<dbReference type="OrthoDB" id="10112789at2759"/>
<feature type="compositionally biased region" description="Polar residues" evidence="1">
    <location>
        <begin position="174"/>
        <end position="188"/>
    </location>
</feature>
<dbReference type="GeneID" id="577814"/>
<feature type="region of interest" description="Disordered" evidence="1">
    <location>
        <begin position="246"/>
        <end position="266"/>
    </location>
</feature>
<dbReference type="RefSeq" id="XP_799972.2">
    <property type="nucleotide sequence ID" value="XM_794879.4"/>
</dbReference>
<reference evidence="3" key="1">
    <citation type="submission" date="2015-02" db="EMBL/GenBank/DDBJ databases">
        <title>Genome sequencing for Strongylocentrotus purpuratus.</title>
        <authorList>
            <person name="Murali S."/>
            <person name="Liu Y."/>
            <person name="Vee V."/>
            <person name="English A."/>
            <person name="Wang M."/>
            <person name="Skinner E."/>
            <person name="Han Y."/>
            <person name="Muzny D.M."/>
            <person name="Worley K.C."/>
            <person name="Gibbs R.A."/>
        </authorList>
    </citation>
    <scope>NUCLEOTIDE SEQUENCE</scope>
</reference>
<reference evidence="2" key="2">
    <citation type="submission" date="2021-01" db="UniProtKB">
        <authorList>
            <consortium name="EnsemblMetazoa"/>
        </authorList>
    </citation>
    <scope>IDENTIFICATION</scope>
</reference>
<keyword evidence="3" id="KW-1185">Reference proteome</keyword>
<dbReference type="EnsemblMetazoa" id="XM_794879">
    <property type="protein sequence ID" value="XP_799972"/>
    <property type="gene ID" value="LOC577814"/>
</dbReference>
<dbReference type="AlphaFoldDB" id="A0A7M7RHY9"/>
<dbReference type="KEGG" id="spu:577814"/>
<feature type="region of interest" description="Disordered" evidence="1">
    <location>
        <begin position="174"/>
        <end position="208"/>
    </location>
</feature>
<dbReference type="Proteomes" id="UP000007110">
    <property type="component" value="Unassembled WGS sequence"/>
</dbReference>